<evidence type="ECO:0000313" key="9">
    <source>
        <dbReference type="EMBL" id="PAA58176.1"/>
    </source>
</evidence>
<evidence type="ECO:0000313" key="10">
    <source>
        <dbReference type="Proteomes" id="UP000215902"/>
    </source>
</evidence>
<dbReference type="InterPro" id="IPR050307">
    <property type="entry name" value="Sterol_Desaturase_Related"/>
</dbReference>
<keyword evidence="3 6" id="KW-1133">Transmembrane helix</keyword>
<dbReference type="InterPro" id="IPR006694">
    <property type="entry name" value="Fatty_acid_hydroxylase"/>
</dbReference>
<evidence type="ECO:0000256" key="6">
    <source>
        <dbReference type="SAM" id="Phobius"/>
    </source>
</evidence>
<proteinExistence type="predicted"/>
<accession>A0A267E9V0</accession>
<dbReference type="STRING" id="282301.A0A267E9V0"/>
<organism evidence="9 10">
    <name type="scientific">Macrostomum lignano</name>
    <dbReference type="NCBI Taxonomy" id="282301"/>
    <lineage>
        <taxon>Eukaryota</taxon>
        <taxon>Metazoa</taxon>
        <taxon>Spiralia</taxon>
        <taxon>Lophotrochozoa</taxon>
        <taxon>Platyhelminthes</taxon>
        <taxon>Rhabditophora</taxon>
        <taxon>Macrostomorpha</taxon>
        <taxon>Macrostomida</taxon>
        <taxon>Macrostomidae</taxon>
        <taxon>Macrostomum</taxon>
    </lineage>
</organism>
<dbReference type="Pfam" id="PF04116">
    <property type="entry name" value="FA_hydroxylase"/>
    <property type="match status" value="1"/>
</dbReference>
<protein>
    <recommendedName>
        <fullName evidence="7">Fatty acid hydroxylase domain-containing protein</fullName>
    </recommendedName>
</protein>
<gene>
    <name evidence="9" type="ORF">BOX15_Mlig010304g2</name>
    <name evidence="8" type="ORF">BOX15_Mlig010304g3</name>
</gene>
<feature type="transmembrane region" description="Helical" evidence="6">
    <location>
        <begin position="130"/>
        <end position="148"/>
    </location>
</feature>
<comment type="caution">
    <text evidence="9">The sequence shown here is derived from an EMBL/GenBank/DDBJ whole genome shotgun (WGS) entry which is preliminary data.</text>
</comment>
<dbReference type="GO" id="GO:0005506">
    <property type="term" value="F:iron ion binding"/>
    <property type="evidence" value="ECO:0007669"/>
    <property type="project" value="InterPro"/>
</dbReference>
<dbReference type="GO" id="GO:0016491">
    <property type="term" value="F:oxidoreductase activity"/>
    <property type="evidence" value="ECO:0007669"/>
    <property type="project" value="InterPro"/>
</dbReference>
<dbReference type="EMBL" id="NIVC01002676">
    <property type="protein sequence ID" value="PAA56010.1"/>
    <property type="molecule type" value="Genomic_DNA"/>
</dbReference>
<evidence type="ECO:0000256" key="2">
    <source>
        <dbReference type="ARBA" id="ARBA00022692"/>
    </source>
</evidence>
<dbReference type="GO" id="GO:0008610">
    <property type="term" value="P:lipid biosynthetic process"/>
    <property type="evidence" value="ECO:0007669"/>
    <property type="project" value="InterPro"/>
</dbReference>
<keyword evidence="2 6" id="KW-0812">Transmembrane</keyword>
<feature type="transmembrane region" description="Helical" evidence="6">
    <location>
        <begin position="43"/>
        <end position="67"/>
    </location>
</feature>
<evidence type="ECO:0000313" key="8">
    <source>
        <dbReference type="EMBL" id="PAA56010.1"/>
    </source>
</evidence>
<evidence type="ECO:0000256" key="3">
    <source>
        <dbReference type="ARBA" id="ARBA00022989"/>
    </source>
</evidence>
<evidence type="ECO:0000256" key="4">
    <source>
        <dbReference type="ARBA" id="ARBA00023136"/>
    </source>
</evidence>
<dbReference type="PANTHER" id="PTHR11863">
    <property type="entry name" value="STEROL DESATURASE"/>
    <property type="match status" value="1"/>
</dbReference>
<feature type="region of interest" description="Disordered" evidence="5">
    <location>
        <begin position="299"/>
        <end position="319"/>
    </location>
</feature>
<evidence type="ECO:0000259" key="7">
    <source>
        <dbReference type="Pfam" id="PF04116"/>
    </source>
</evidence>
<dbReference type="AlphaFoldDB" id="A0A267E9V0"/>
<name>A0A267E9V0_9PLAT</name>
<evidence type="ECO:0000256" key="5">
    <source>
        <dbReference type="SAM" id="MobiDB-lite"/>
    </source>
</evidence>
<dbReference type="OrthoDB" id="1658724at2759"/>
<feature type="transmembrane region" description="Helical" evidence="6">
    <location>
        <begin position="97"/>
        <end position="115"/>
    </location>
</feature>
<dbReference type="EMBL" id="NIVC01002404">
    <property type="protein sequence ID" value="PAA58176.1"/>
    <property type="molecule type" value="Genomic_DNA"/>
</dbReference>
<dbReference type="GO" id="GO:0016020">
    <property type="term" value="C:membrane"/>
    <property type="evidence" value="ECO:0007669"/>
    <property type="project" value="UniProtKB-SubCell"/>
</dbReference>
<comment type="subcellular location">
    <subcellularLocation>
        <location evidence="1">Membrane</location>
    </subcellularLocation>
</comment>
<keyword evidence="4 6" id="KW-0472">Membrane</keyword>
<feature type="domain" description="Fatty acid hydroxylase" evidence="7">
    <location>
        <begin position="135"/>
        <end position="266"/>
    </location>
</feature>
<evidence type="ECO:0000256" key="1">
    <source>
        <dbReference type="ARBA" id="ARBA00004370"/>
    </source>
</evidence>
<sequence length="319" mass="38447">MDLKFFRSDRNLSLLEENDTQHRFLQPVWDLRLGFEDWMTSPLFPVFLSVGFYFLCNIPYTIVDLYFQDFEIVKRFKIQPEKRVTWPMMRKAILKTLYNNLVFIMPTMIAQWIWVPPTPFPRLAPKFYDFAYQSVAMMMIFDFQYWFWHMVHHRNRWLYKNFHAIHHQYHATFGWTTQYLHPWELVTVGFFTTIDGWFFECHPMTYWCFMLLNVGMSVEAHSGYDLPIFPHKWLPIYGGGPKHDMHHMKPLTNYQPFFSTWDRLFGWDCPGISGGGVKGKRLLAWEERRRGQRINKHATELMGGTENGELVPDKEKKRN</sequence>
<reference evidence="9 10" key="1">
    <citation type="submission" date="2017-06" db="EMBL/GenBank/DDBJ databases">
        <title>A platform for efficient transgenesis in Macrostomum lignano, a flatworm model organism for stem cell research.</title>
        <authorList>
            <person name="Berezikov E."/>
        </authorList>
    </citation>
    <scope>NUCLEOTIDE SEQUENCE [LARGE SCALE GENOMIC DNA]</scope>
    <source>
        <strain evidence="9">DV1</strain>
        <tissue evidence="9">Whole organism</tissue>
    </source>
</reference>
<dbReference type="Proteomes" id="UP000215902">
    <property type="component" value="Unassembled WGS sequence"/>
</dbReference>
<keyword evidence="10" id="KW-1185">Reference proteome</keyword>